<evidence type="ECO:0000256" key="2">
    <source>
        <dbReference type="ARBA" id="ARBA00022574"/>
    </source>
</evidence>
<dbReference type="STRING" id="451379.A0A0N5AAE4"/>
<organism evidence="6 7">
    <name type="scientific">Syphacia muris</name>
    <dbReference type="NCBI Taxonomy" id="451379"/>
    <lineage>
        <taxon>Eukaryota</taxon>
        <taxon>Metazoa</taxon>
        <taxon>Ecdysozoa</taxon>
        <taxon>Nematoda</taxon>
        <taxon>Chromadorea</taxon>
        <taxon>Rhabditida</taxon>
        <taxon>Spirurina</taxon>
        <taxon>Oxyuridomorpha</taxon>
        <taxon>Oxyuroidea</taxon>
        <taxon>Oxyuridae</taxon>
        <taxon>Syphacia</taxon>
    </lineage>
</organism>
<keyword evidence="5" id="KW-0966">Cell projection</keyword>
<keyword evidence="4" id="KW-0969">Cilium</keyword>
<dbReference type="WBParaSite" id="SMUV_0000112001-mRNA-1">
    <property type="protein sequence ID" value="SMUV_0000112001-mRNA-1"/>
    <property type="gene ID" value="SMUV_0000112001"/>
</dbReference>
<keyword evidence="2" id="KW-0853">WD repeat</keyword>
<dbReference type="AlphaFoldDB" id="A0A0N5AAE4"/>
<evidence type="ECO:0000256" key="1">
    <source>
        <dbReference type="ARBA" id="ARBA00004138"/>
    </source>
</evidence>
<proteinExistence type="predicted"/>
<dbReference type="GO" id="GO:0030992">
    <property type="term" value="C:intraciliary transport particle B"/>
    <property type="evidence" value="ECO:0007669"/>
    <property type="project" value="TreeGrafter"/>
</dbReference>
<evidence type="ECO:0000256" key="3">
    <source>
        <dbReference type="ARBA" id="ARBA00022737"/>
    </source>
</evidence>
<dbReference type="Proteomes" id="UP000046393">
    <property type="component" value="Unplaced"/>
</dbReference>
<keyword evidence="6" id="KW-1185">Reference proteome</keyword>
<name>A0A0N5AAE4_9BILA</name>
<keyword evidence="3" id="KW-0677">Repeat</keyword>
<evidence type="ECO:0000256" key="4">
    <source>
        <dbReference type="ARBA" id="ARBA00023069"/>
    </source>
</evidence>
<dbReference type="GO" id="GO:0005930">
    <property type="term" value="C:axoneme"/>
    <property type="evidence" value="ECO:0007669"/>
    <property type="project" value="TreeGrafter"/>
</dbReference>
<protein>
    <submittedName>
        <fullName evidence="7">Nuclear pore complex protein Nup85</fullName>
    </submittedName>
</protein>
<evidence type="ECO:0000313" key="6">
    <source>
        <dbReference type="Proteomes" id="UP000046393"/>
    </source>
</evidence>
<evidence type="ECO:0000313" key="7">
    <source>
        <dbReference type="WBParaSite" id="SMUV_0000112001-mRNA-1"/>
    </source>
</evidence>
<dbReference type="GO" id="GO:0042073">
    <property type="term" value="P:intraciliary transport"/>
    <property type="evidence" value="ECO:0007669"/>
    <property type="project" value="TreeGrafter"/>
</dbReference>
<dbReference type="GO" id="GO:0036064">
    <property type="term" value="C:ciliary basal body"/>
    <property type="evidence" value="ECO:0007669"/>
    <property type="project" value="TreeGrafter"/>
</dbReference>
<reference evidence="7" key="1">
    <citation type="submission" date="2017-02" db="UniProtKB">
        <authorList>
            <consortium name="WormBaseParasite"/>
        </authorList>
    </citation>
    <scope>IDENTIFICATION</scope>
</reference>
<evidence type="ECO:0000256" key="5">
    <source>
        <dbReference type="ARBA" id="ARBA00023273"/>
    </source>
</evidence>
<accession>A0A0N5AAE4</accession>
<dbReference type="PANTHER" id="PTHR15722">
    <property type="entry name" value="IFT140/172-RELATED"/>
    <property type="match status" value="1"/>
</dbReference>
<comment type="subcellular location">
    <subcellularLocation>
        <location evidence="1">Cell projection</location>
        <location evidence="1">Cilium</location>
    </subcellularLocation>
</comment>
<sequence length="383" mass="43851">MESEVLKLKIREYFQIAEEIVPYMKDYVDQKYKESLRQSGKVGELIDVDTVAAIELLIEKNQWEKALETAKQKSHRPLLDKYLTMYAARLNKDDNYLEAIKVLERYGAFANPSNFNLYKLLFNRVYSDIDDTLPGSYWKWAHLRNMLNSVCTDFEASRDSEKKVFERYLEVAHYKAIWTALSKSSNTLLCIVRRQICISLLRYVDIINSEKAFYEAGESCKEWGKKKQNLAFLLLNHFLDLYDAIDQQDPSTIDTAIFSASDIPQEVQLPEKHIVSKSAYEEAKEWVLAASVDSGIDGSVLASQFNSFEGSLKMANGTTKDACIISGYPVGDNTKSFGSSGKLAIMENWNHLIIEQKTNPNEYVEDVLLFISKWTSTLFTMSV</sequence>
<dbReference type="PANTHER" id="PTHR15722:SF2">
    <property type="entry name" value="INTRAFLAGELLAR TRANSPORT PROTEIN 172 HOMOLOG"/>
    <property type="match status" value="1"/>
</dbReference>